<dbReference type="PROSITE" id="PS50197">
    <property type="entry name" value="BEACH"/>
    <property type="match status" value="1"/>
</dbReference>
<dbReference type="SMART" id="SM01026">
    <property type="entry name" value="Beach"/>
    <property type="match status" value="1"/>
</dbReference>
<dbReference type="Pfam" id="PF20426">
    <property type="entry name" value="NBCH_WD40"/>
    <property type="match status" value="1"/>
</dbReference>
<evidence type="ECO:0000259" key="4">
    <source>
        <dbReference type="PROSITE" id="PS50197"/>
    </source>
</evidence>
<feature type="repeat" description="WD" evidence="3">
    <location>
        <begin position="1892"/>
        <end position="1922"/>
    </location>
</feature>
<dbReference type="Pfam" id="PF20425">
    <property type="entry name" value="Neurobeachin"/>
    <property type="match status" value="1"/>
</dbReference>
<dbReference type="Gene3D" id="1.10.1540.10">
    <property type="entry name" value="BEACH domain"/>
    <property type="match status" value="2"/>
</dbReference>
<organism evidence="6 7">
    <name type="scientific">Biomphalaria glabrata</name>
    <name type="common">Bloodfluke planorb</name>
    <name type="synonym">Freshwater snail</name>
    <dbReference type="NCBI Taxonomy" id="6526"/>
    <lineage>
        <taxon>Eukaryota</taxon>
        <taxon>Metazoa</taxon>
        <taxon>Spiralia</taxon>
        <taxon>Lophotrochozoa</taxon>
        <taxon>Mollusca</taxon>
        <taxon>Gastropoda</taxon>
        <taxon>Heterobranchia</taxon>
        <taxon>Euthyneura</taxon>
        <taxon>Panpulmonata</taxon>
        <taxon>Hygrophila</taxon>
        <taxon>Lymnaeoidea</taxon>
        <taxon>Planorbidae</taxon>
        <taxon>Biomphalaria</taxon>
    </lineage>
</organism>
<dbReference type="SUPFAM" id="SSF81837">
    <property type="entry name" value="BEACH domain"/>
    <property type="match status" value="2"/>
</dbReference>
<dbReference type="InterPro" id="IPR050865">
    <property type="entry name" value="BEACH_Domain"/>
</dbReference>
<dbReference type="InterPro" id="IPR036322">
    <property type="entry name" value="WD40_repeat_dom_sf"/>
</dbReference>
<dbReference type="GO" id="GO:0005829">
    <property type="term" value="C:cytosol"/>
    <property type="evidence" value="ECO:0007669"/>
    <property type="project" value="TreeGrafter"/>
</dbReference>
<dbReference type="PANTHER" id="PTHR13743">
    <property type="entry name" value="BEIGE/BEACH-RELATED"/>
    <property type="match status" value="1"/>
</dbReference>
<feature type="domain" description="BEACH-type PH" evidence="5">
    <location>
        <begin position="1490"/>
        <end position="1587"/>
    </location>
</feature>
<keyword evidence="1 3" id="KW-0853">WD repeat</keyword>
<dbReference type="PROSITE" id="PS51783">
    <property type="entry name" value="PH_BEACH"/>
    <property type="match status" value="1"/>
</dbReference>
<dbReference type="SMART" id="SM00320">
    <property type="entry name" value="WD40"/>
    <property type="match status" value="3"/>
</dbReference>
<dbReference type="CDD" id="cd01201">
    <property type="entry name" value="PH_BEACH"/>
    <property type="match status" value="1"/>
</dbReference>
<dbReference type="SUPFAM" id="SSF49899">
    <property type="entry name" value="Concanavalin A-like lectins/glucanases"/>
    <property type="match status" value="1"/>
</dbReference>
<accession>A0A2C9M808</accession>
<evidence type="ECO:0000256" key="3">
    <source>
        <dbReference type="PROSITE-ProRule" id="PRU00221"/>
    </source>
</evidence>
<sequence length="2068" mass="233250">ILLLPGSIGDIVNCSDKVALQALVMSDNLFEGLVSLLKGSQFQGLDLQKLACAIVKTLQSIFSGSPSAKGMFEMCVGYNEFLQILKDCGQPSRELLVCLLDLIEEGPFQTTKCHVIRNTQAAVLLMKWVEHIQTPELQVWLSEEMKKVCTASYGNRMACCRGQMVGVLISLLQNHLNLQLKTVGHVICLLERLGNLSISASELKSLIGLLKPSADKKQYPYTTRLMRSLSFMARRDGLCGPLHFFDIQNLSDVINLPGIRKWPGPGFSFFTLLCLEPHPSLERIRQSVSSLSSFSLSSGTLSSPYYRRIIYSFSSSSGCGLEAFVTSGLSLTVATFSKKDYSTVTVPEVTLDDGYWHSICIVHLAGRRFSNSPGQVIVYIDGKLRTTAPLKFPSLSEPFNICQVGSPGKKLTTECVSDTSANSQQEVKKVSSTSPKYRFEICFNYDLSQLRGSDTSTSGSNVNTLASGAQEETWGPVTCLHGQMESICVFHDSLQSDQVKALHQMSVNSLFHFSTDAIMADLPSKLIARYSAKACKGSVCADLSPFQNHGTFSGNKCINWDLKDVINCLGGIQVLFPLIELLDQRVIELPDESPSSPTRGEAEELDLDDWAIVDSRASLTTEIKLDHNQLAAFITMLRCMLKEKSVNRDNFVRSHCASTLGMLMQKLLEAMDLLISLLENPNRKQDQLILLLYEAYQAEMFYKLLTYPRQPIIFYEKIVKILYILLKSERVYEKNKSRLRLADIGHWGLVNLMSLYDISAPMIKRFIEQVSFTETPQTYGAVLAVLGLVHNCGMDIKSEASRQLLAIIVSKSGAAKGLAKQLGWQENITRLLTLDRKRAFSVVGEDISSAARTLRPRTQRMSVSEESIVAHPETGHAGGKQDIDETDPHLEQKFVFDESAEEKISKAGPDSVFIPDSISAGSPTRPTMLPFPFSSPDKDNEDILQMMEEPAPNTPLYIKRKSSTLPMVSRDERESLEVLSPSKTPEEMDTLLALEERSRPMESLVEDKESFKKIVLKDLFYTSIQVLDHVGVELNDATEQKEELCQNVLIILLSIMWKGIEGSSSQAWNERCQVLTWIGELGDSHELIRPPDEIKRRLLEMMLHNCTTDIKNSGVQTPVALMENAAEIMRLVQDFVTRIDVSQESFSTRLLEDVMLLLTALGIWDSPAMVAWTDMIHRGFSILLAFSKQPNLELVSASSVKLHAFVQTKLISSSAEASYILGVLNSIILKSIEENSDNYTFLMNVLRALIEKGQELLTTSIHLPHLPKTSMNPSFFDDFKTYVYSEEWQRFISSYVAQQMTHFIESNFEQDLASMSTFWSDCHEQMMMNHHKHNREIGESRLKFKAHFDEVYQKKVDLETRRFLNMQAQQKNQHLFALRQWRATKRFFTGERGTWRSGQQQEVHWKLSNQENFQRMKVKLTQNYNFDSHINASRLRDNLGVIDVDNSIHLEELKSVKDALVSKEDIADDSLGDEEWSAISASSANMEEYTGTEKLVISADCDLITVTDDIKGRLEVTTTHVYFFDCSPHKEEGGEDFKWSLSRLREIHFRRYNLRRSALEVFLIDQTNYFINFPEKQMRNKIYSHILSLRPSNLIYKGQRSPADLLKASGLTQETIHVSLSHDAKLLFSGGYWDNSLQVYSLTRPKVINHIVRHIGAVDLDAIQDPKERLSVEGMIRNFGQTPSQLLKEPHPKRLTFDEAVTKSAKSGKPMSIFNFLKDLKPFFVHFPWILTDYTSKHLDLENPKSFRDLSKPIGVVNPRNEEEVREKYDTFEDPSGMIEKFHYGTHYSNAASVMHYLVRVEPFTTLHIELQSGKFDVADRQFHSIPGSFASLMDNPNDVKELIPEFFYFPEFLVNFNGEDNATDRSYFMMFLLKPVAGVSVNLNSKPLQTLYGHDSEVTAVHISTELDLVVSASKDGTVILHTVLKGHYTMTLRAPSQLGWTLDIPLMAVSDTGQIVLYCVEMEKQTGEGRRRQQERHCLHLYSVNGKHLFSEPLTSSLGDMCMSGDHLILGNGSGQLTVMEIFGLRPLTTMELLLPIQCITLSNGNSHILVGLRDGKLIIIGNKGK</sequence>
<dbReference type="GO" id="GO:0016020">
    <property type="term" value="C:membrane"/>
    <property type="evidence" value="ECO:0007669"/>
    <property type="project" value="TreeGrafter"/>
</dbReference>
<dbReference type="InterPro" id="IPR031570">
    <property type="entry name" value="NBEA/BDCP_DUF4704"/>
</dbReference>
<dbReference type="PANTHER" id="PTHR13743:SF112">
    <property type="entry name" value="BEACH DOMAIN-CONTAINING PROTEIN"/>
    <property type="match status" value="1"/>
</dbReference>
<dbReference type="InterPro" id="IPR046851">
    <property type="entry name" value="NBCH_WD40"/>
</dbReference>
<evidence type="ECO:0000256" key="1">
    <source>
        <dbReference type="ARBA" id="ARBA00022574"/>
    </source>
</evidence>
<dbReference type="Pfam" id="PF14844">
    <property type="entry name" value="PH_BEACH"/>
    <property type="match status" value="1"/>
</dbReference>
<dbReference type="GO" id="GO:0019901">
    <property type="term" value="F:protein kinase binding"/>
    <property type="evidence" value="ECO:0007669"/>
    <property type="project" value="TreeGrafter"/>
</dbReference>
<dbReference type="InterPro" id="IPR046852">
    <property type="entry name" value="Neurobeachin_a-sol"/>
</dbReference>
<dbReference type="Proteomes" id="UP000076420">
    <property type="component" value="Unassembled WGS sequence"/>
</dbReference>
<reference evidence="6" key="1">
    <citation type="submission" date="2020-05" db="UniProtKB">
        <authorList>
            <consortium name="EnsemblMetazoa"/>
        </authorList>
    </citation>
    <scope>IDENTIFICATION</scope>
    <source>
        <strain evidence="6">BB02</strain>
    </source>
</reference>
<evidence type="ECO:0000313" key="6">
    <source>
        <dbReference type="EnsemblMetazoa" id="BGLB039613-PA"/>
    </source>
</evidence>
<dbReference type="Pfam" id="PF02138">
    <property type="entry name" value="Beach"/>
    <property type="match status" value="1"/>
</dbReference>
<evidence type="ECO:0008006" key="8">
    <source>
        <dbReference type="Google" id="ProtNLM"/>
    </source>
</evidence>
<dbReference type="VEuPathDB" id="VectorBase:BGLAX_052731"/>
<dbReference type="InterPro" id="IPR036372">
    <property type="entry name" value="BEACH_dom_sf"/>
</dbReference>
<dbReference type="Pfam" id="PF15787">
    <property type="entry name" value="DUF4704"/>
    <property type="match status" value="1"/>
</dbReference>
<dbReference type="GO" id="GO:0008104">
    <property type="term" value="P:intracellular protein localization"/>
    <property type="evidence" value="ECO:0007669"/>
    <property type="project" value="TreeGrafter"/>
</dbReference>
<dbReference type="Gene3D" id="2.60.120.200">
    <property type="match status" value="1"/>
</dbReference>
<dbReference type="InterPro" id="IPR016024">
    <property type="entry name" value="ARM-type_fold"/>
</dbReference>
<dbReference type="SUPFAM" id="SSF48371">
    <property type="entry name" value="ARM repeat"/>
    <property type="match status" value="1"/>
</dbReference>
<dbReference type="Gene3D" id="2.30.29.30">
    <property type="entry name" value="Pleckstrin-homology domain (PH domain)/Phosphotyrosine-binding domain (PTB)"/>
    <property type="match status" value="1"/>
</dbReference>
<dbReference type="InterPro" id="IPR001680">
    <property type="entry name" value="WD40_rpt"/>
</dbReference>
<dbReference type="InterPro" id="IPR015943">
    <property type="entry name" value="WD40/YVTN_repeat-like_dom_sf"/>
</dbReference>
<name>A0A2C9M808_BIOGL</name>
<dbReference type="PROSITE" id="PS50082">
    <property type="entry name" value="WD_REPEATS_2"/>
    <property type="match status" value="1"/>
</dbReference>
<dbReference type="SUPFAM" id="SSF50729">
    <property type="entry name" value="PH domain-like"/>
    <property type="match status" value="1"/>
</dbReference>
<dbReference type="InterPro" id="IPR023362">
    <property type="entry name" value="PH-BEACH_dom"/>
</dbReference>
<dbReference type="InterPro" id="IPR011993">
    <property type="entry name" value="PH-like_dom_sf"/>
</dbReference>
<dbReference type="Gene3D" id="2.130.10.10">
    <property type="entry name" value="YVTN repeat-like/Quinoprotein amine dehydrogenase"/>
    <property type="match status" value="1"/>
</dbReference>
<dbReference type="EnsemblMetazoa" id="BGLB039613-RA">
    <property type="protein sequence ID" value="BGLB039613-PA"/>
    <property type="gene ID" value="BGLB039613"/>
</dbReference>
<evidence type="ECO:0000256" key="2">
    <source>
        <dbReference type="ARBA" id="ARBA00022737"/>
    </source>
</evidence>
<evidence type="ECO:0000313" key="7">
    <source>
        <dbReference type="Proteomes" id="UP000076420"/>
    </source>
</evidence>
<dbReference type="InterPro" id="IPR000409">
    <property type="entry name" value="BEACH_dom"/>
</dbReference>
<gene>
    <name evidence="6" type="primary">106056697</name>
</gene>
<dbReference type="SUPFAM" id="SSF50978">
    <property type="entry name" value="WD40 repeat-like"/>
    <property type="match status" value="1"/>
</dbReference>
<dbReference type="Pfam" id="PF16057">
    <property type="entry name" value="DUF4800"/>
    <property type="match status" value="1"/>
</dbReference>
<dbReference type="VEuPathDB" id="VectorBase:BGLB039613"/>
<dbReference type="OrthoDB" id="26681at2759"/>
<keyword evidence="2" id="KW-0677">Repeat</keyword>
<protein>
    <recommendedName>
        <fullName evidence="8">BEACH domain-containing protein</fullName>
    </recommendedName>
</protein>
<dbReference type="InterPro" id="IPR013320">
    <property type="entry name" value="ConA-like_dom_sf"/>
</dbReference>
<evidence type="ECO:0000259" key="5">
    <source>
        <dbReference type="PROSITE" id="PS51783"/>
    </source>
</evidence>
<dbReference type="KEGG" id="bgt:106056697"/>
<feature type="domain" description="BEACH" evidence="4">
    <location>
        <begin position="1681"/>
        <end position="1974"/>
    </location>
</feature>
<proteinExistence type="predicted"/>